<proteinExistence type="predicted"/>
<evidence type="ECO:0000313" key="4">
    <source>
        <dbReference type="Proteomes" id="UP000706151"/>
    </source>
</evidence>
<dbReference type="Proteomes" id="UP000706151">
    <property type="component" value="Unassembled WGS sequence"/>
</dbReference>
<name>A0A935TBY8_9PROT</name>
<dbReference type="EMBL" id="JADJOT010000011">
    <property type="protein sequence ID" value="MBK7955776.1"/>
    <property type="molecule type" value="Genomic_DNA"/>
</dbReference>
<evidence type="ECO:0000259" key="2">
    <source>
        <dbReference type="Pfam" id="PF09851"/>
    </source>
</evidence>
<gene>
    <name evidence="3" type="ORF">IPK02_18575</name>
</gene>
<reference evidence="3 4" key="1">
    <citation type="submission" date="2020-10" db="EMBL/GenBank/DDBJ databases">
        <title>Connecting structure to function with the recovery of over 1000 high-quality activated sludge metagenome-assembled genomes encoding full-length rRNA genes using long-read sequencing.</title>
        <authorList>
            <person name="Singleton C.M."/>
            <person name="Petriglieri F."/>
            <person name="Kristensen J.M."/>
            <person name="Kirkegaard R.H."/>
            <person name="Michaelsen T.Y."/>
            <person name="Andersen M.H."/>
            <person name="Karst S.M."/>
            <person name="Dueholm M.S."/>
            <person name="Nielsen P.H."/>
            <person name="Albertsen M."/>
        </authorList>
    </citation>
    <scope>NUCLEOTIDE SEQUENCE [LARGE SCALE GENOMIC DNA]</scope>
    <source>
        <strain evidence="3">Fred_18-Q3-R57-64_BAT3C.720</strain>
    </source>
</reference>
<feature type="compositionally biased region" description="Pro residues" evidence="1">
    <location>
        <begin position="230"/>
        <end position="240"/>
    </location>
</feature>
<feature type="region of interest" description="Disordered" evidence="1">
    <location>
        <begin position="225"/>
        <end position="258"/>
    </location>
</feature>
<evidence type="ECO:0000313" key="3">
    <source>
        <dbReference type="EMBL" id="MBK7955776.1"/>
    </source>
</evidence>
<protein>
    <submittedName>
        <fullName evidence="3">SHOCT domain-containing protein</fullName>
    </submittedName>
</protein>
<dbReference type="InterPro" id="IPR018649">
    <property type="entry name" value="SHOCT"/>
</dbReference>
<accession>A0A935TBY8</accession>
<dbReference type="Pfam" id="PF09851">
    <property type="entry name" value="SHOCT"/>
    <property type="match status" value="1"/>
</dbReference>
<dbReference type="AlphaFoldDB" id="A0A935TBY8"/>
<evidence type="ECO:0000256" key="1">
    <source>
        <dbReference type="SAM" id="MobiDB-lite"/>
    </source>
</evidence>
<feature type="domain" description="SHOCT" evidence="2">
    <location>
        <begin position="262"/>
        <end position="288"/>
    </location>
</feature>
<organism evidence="3 4">
    <name type="scientific">Candidatus Accumulibacter affinis</name>
    <dbReference type="NCBI Taxonomy" id="2954384"/>
    <lineage>
        <taxon>Bacteria</taxon>
        <taxon>Pseudomonadati</taxon>
        <taxon>Pseudomonadota</taxon>
        <taxon>Betaproteobacteria</taxon>
        <taxon>Candidatus Accumulibacter</taxon>
    </lineage>
</organism>
<comment type="caution">
    <text evidence="3">The sequence shown here is derived from an EMBL/GenBank/DDBJ whole genome shotgun (WGS) entry which is preliminary data.</text>
</comment>
<sequence length="291" mass="30570">MRQLSSSGQQAINEIAQRHGFSANAVLSMLESVINGNGSMAQFSHPEFSGSGQWMRGGMIMVSDLFDNYLKGRIDGLCNELSKLIADQPDLIRSGSFQSQSQGGPGGYDAGQLQSNFAGAQQAGSSGQLAAVSLFVPPAPGTSGDWWPADLHAPNSTGAQNGVRYAYFAQAQRLAIDVGGAVTVYDTLDHRIAGFSQQQSVGGTLSFSSQYGLIDVASLPVVFSSTGQPPRSPATLPSPSPANSRSQGSAPPPGRDQDVFATIERLADLKAKGILSDEEFSAKKTELLSRI</sequence>